<dbReference type="InterPro" id="IPR041411">
    <property type="entry name" value="Ldi"/>
</dbReference>
<dbReference type="AlphaFoldDB" id="A0AAW0EHX8"/>
<keyword evidence="3" id="KW-1185">Reference proteome</keyword>
<evidence type="ECO:0000313" key="3">
    <source>
        <dbReference type="Proteomes" id="UP001362999"/>
    </source>
</evidence>
<name>A0AAW0EHX8_9AGAR</name>
<protein>
    <submittedName>
        <fullName evidence="2">Ldi domain-containing protein</fullName>
    </submittedName>
</protein>
<comment type="caution">
    <text evidence="2">The sequence shown here is derived from an EMBL/GenBank/DDBJ whole genome shotgun (WGS) entry which is preliminary data.</text>
</comment>
<evidence type="ECO:0000259" key="1">
    <source>
        <dbReference type="Pfam" id="PF18566"/>
    </source>
</evidence>
<gene>
    <name evidence="2" type="ORF">R3P38DRAFT_2819634</name>
</gene>
<feature type="domain" description="Linalool dehydratase/isomerase" evidence="1">
    <location>
        <begin position="63"/>
        <end position="406"/>
    </location>
</feature>
<dbReference type="EMBL" id="JAWWNJ010000001">
    <property type="protein sequence ID" value="KAK7063657.1"/>
    <property type="molecule type" value="Genomic_DNA"/>
</dbReference>
<organism evidence="2 3">
    <name type="scientific">Favolaschia claudopus</name>
    <dbReference type="NCBI Taxonomy" id="2862362"/>
    <lineage>
        <taxon>Eukaryota</taxon>
        <taxon>Fungi</taxon>
        <taxon>Dikarya</taxon>
        <taxon>Basidiomycota</taxon>
        <taxon>Agaricomycotina</taxon>
        <taxon>Agaricomycetes</taxon>
        <taxon>Agaricomycetidae</taxon>
        <taxon>Agaricales</taxon>
        <taxon>Marasmiineae</taxon>
        <taxon>Mycenaceae</taxon>
        <taxon>Favolaschia</taxon>
    </lineage>
</organism>
<proteinExistence type="predicted"/>
<sequence length="551" mass="62385">MSTSITTQFPETLPASILAGAQKLSLKQAGHIRHIYNLATTRPGEWPRMSSMIPGQEYFDALRYQLGHMTYAMGAAHYHRLPALRSVFKSLFESLISRMLEKDVWTFWYNTSQSGKLSDPQIKELLKPRADPVLTENIMYSGHLFMMSALHAMLFDDDKYDEPDSFVFNWEPLFWGMGSERFSYNRTSLQKAIMDEFEREKWIGVCCEPNCVFIICNQFPIIGIRYTDVRNGTNIVDGVIENYTAAWKGKDGFVQDDGLFIRMMRSKHGDRVLEQSVSFTAWACAFMNAWNSEQVQALYPKMALGFLSKIPGENRVNVHGPGIGQAIRSLVREQGADPDSPETLRKAREIAGPPETGRWRAEFGYICQWVSEVGDQETLDGLMRHAEMFLNPTWEKGGLFYERSDNQRDVDGNWTGMDSFSSNAGIPYGSLNVRNGQKTMWEKPWKRGHSTYRPYIDGVDLRSGVDFLRGEWDANVSAMILTARTWDGSTKTISPSFHNLPEGPYGVYANGKLTEVKAVKLGESVAVPIEVGAEEVNLVLLAQRNHNIIAK</sequence>
<accession>A0AAW0EHX8</accession>
<dbReference type="Proteomes" id="UP001362999">
    <property type="component" value="Unassembled WGS sequence"/>
</dbReference>
<evidence type="ECO:0000313" key="2">
    <source>
        <dbReference type="EMBL" id="KAK7063657.1"/>
    </source>
</evidence>
<reference evidence="2 3" key="1">
    <citation type="journal article" date="2024" name="J Genomics">
        <title>Draft genome sequencing and assembly of Favolaschia claudopus CIRM-BRFM 2984 isolated from oak limbs.</title>
        <authorList>
            <person name="Navarro D."/>
            <person name="Drula E."/>
            <person name="Chaduli D."/>
            <person name="Cazenave R."/>
            <person name="Ahrendt S."/>
            <person name="Wang J."/>
            <person name="Lipzen A."/>
            <person name="Daum C."/>
            <person name="Barry K."/>
            <person name="Grigoriev I.V."/>
            <person name="Favel A."/>
            <person name="Rosso M.N."/>
            <person name="Martin F."/>
        </authorList>
    </citation>
    <scope>NUCLEOTIDE SEQUENCE [LARGE SCALE GENOMIC DNA]</scope>
    <source>
        <strain evidence="2 3">CIRM-BRFM 2984</strain>
    </source>
</reference>
<dbReference type="Pfam" id="PF18566">
    <property type="entry name" value="Ldi"/>
    <property type="match status" value="1"/>
</dbReference>